<gene>
    <name evidence="1" type="ORF">AV530_003191</name>
</gene>
<evidence type="ECO:0000313" key="2">
    <source>
        <dbReference type="Proteomes" id="UP000190648"/>
    </source>
</evidence>
<name>A0A1V4KWF4_PATFA</name>
<keyword evidence="2" id="KW-1185">Reference proteome</keyword>
<dbReference type="AlphaFoldDB" id="A0A1V4KWF4"/>
<sequence>MAAAGSHALAGWRSSLGWLPLPSEREPLLSAYPPILGSLVPWCLRCLWVSVGWVWVGLSRGLDSGGLLYRNTPRIRSAAAPVYFHISRPLTLCQSSGAADCRAPPGLHDSLAMNAARSGYRVFSANSTAACTELAKRITDAGDPS</sequence>
<evidence type="ECO:0000313" key="1">
    <source>
        <dbReference type="EMBL" id="OPJ88708.1"/>
    </source>
</evidence>
<proteinExistence type="predicted"/>
<dbReference type="STRING" id="372326.A0A1V4KWF4"/>
<accession>A0A1V4KWF4</accession>
<comment type="caution">
    <text evidence="1">The sequence shown here is derived from an EMBL/GenBank/DDBJ whole genome shotgun (WGS) entry which is preliminary data.</text>
</comment>
<protein>
    <submittedName>
        <fullName evidence="1">Uncharacterized protein</fullName>
    </submittedName>
</protein>
<dbReference type="OrthoDB" id="9950393at2759"/>
<dbReference type="EMBL" id="LSYS01001520">
    <property type="protein sequence ID" value="OPJ88708.1"/>
    <property type="molecule type" value="Genomic_DNA"/>
</dbReference>
<organism evidence="1 2">
    <name type="scientific">Patagioenas fasciata monilis</name>
    <dbReference type="NCBI Taxonomy" id="372326"/>
    <lineage>
        <taxon>Eukaryota</taxon>
        <taxon>Metazoa</taxon>
        <taxon>Chordata</taxon>
        <taxon>Craniata</taxon>
        <taxon>Vertebrata</taxon>
        <taxon>Euteleostomi</taxon>
        <taxon>Archelosauria</taxon>
        <taxon>Archosauria</taxon>
        <taxon>Dinosauria</taxon>
        <taxon>Saurischia</taxon>
        <taxon>Theropoda</taxon>
        <taxon>Coelurosauria</taxon>
        <taxon>Aves</taxon>
        <taxon>Neognathae</taxon>
        <taxon>Neoaves</taxon>
        <taxon>Columbimorphae</taxon>
        <taxon>Columbiformes</taxon>
        <taxon>Columbidae</taxon>
        <taxon>Patagioenas</taxon>
    </lineage>
</organism>
<reference evidence="1 2" key="1">
    <citation type="submission" date="2016-02" db="EMBL/GenBank/DDBJ databases">
        <title>Band-tailed pigeon sequencing and assembly.</title>
        <authorList>
            <person name="Soares A.E."/>
            <person name="Novak B.J."/>
            <person name="Rice E.S."/>
            <person name="O'Connell B."/>
            <person name="Chang D."/>
            <person name="Weber S."/>
            <person name="Shapiro B."/>
        </authorList>
    </citation>
    <scope>NUCLEOTIDE SEQUENCE [LARGE SCALE GENOMIC DNA]</scope>
    <source>
        <strain evidence="1">BTP2013</strain>
        <tissue evidence="1">Blood</tissue>
    </source>
</reference>
<dbReference type="Proteomes" id="UP000190648">
    <property type="component" value="Unassembled WGS sequence"/>
</dbReference>